<dbReference type="AlphaFoldDB" id="A0A5N6NUR9"/>
<reference evidence="1 2" key="1">
    <citation type="submission" date="2019-05" db="EMBL/GenBank/DDBJ databases">
        <title>Mikania micrantha, genome provides insights into the molecular mechanism of rapid growth.</title>
        <authorList>
            <person name="Liu B."/>
        </authorList>
    </citation>
    <scope>NUCLEOTIDE SEQUENCE [LARGE SCALE GENOMIC DNA]</scope>
    <source>
        <strain evidence="1">NLD-2019</strain>
        <tissue evidence="1">Leaf</tissue>
    </source>
</reference>
<dbReference type="OrthoDB" id="1688035at2759"/>
<dbReference type="PANTHER" id="PTHR33168">
    <property type="entry name" value="STRESS INDUCED PROTEIN-RELATED"/>
    <property type="match status" value="1"/>
</dbReference>
<name>A0A5N6NUR9_9ASTR</name>
<dbReference type="EMBL" id="SZYD01000009">
    <property type="protein sequence ID" value="KAD5317735.1"/>
    <property type="molecule type" value="Genomic_DNA"/>
</dbReference>
<evidence type="ECO:0000313" key="2">
    <source>
        <dbReference type="Proteomes" id="UP000326396"/>
    </source>
</evidence>
<protein>
    <submittedName>
        <fullName evidence="1">Uncharacterized protein</fullName>
    </submittedName>
</protein>
<sequence>MDIKKWLSKTIKPDIGYNQPRSDNEPTDPLRSTWKTLWKKLKREKKKMVVRSTSMHVHHVPYDEHTYMQNFDQGIQGNDLEPDILSRSFSVRFTDRRSSVFLRCLFSNLCGPHQAFPTHRLAPTIVCPNPPPPVDHPLLHRNPRSKTLGRTRVRRRLGATTGGGGGRLWLSPSSNHNHCHHHELPPPLSPSSSNHKGFWWIAYGRERWVLEDEGFW</sequence>
<organism evidence="1 2">
    <name type="scientific">Mikania micrantha</name>
    <name type="common">bitter vine</name>
    <dbReference type="NCBI Taxonomy" id="192012"/>
    <lineage>
        <taxon>Eukaryota</taxon>
        <taxon>Viridiplantae</taxon>
        <taxon>Streptophyta</taxon>
        <taxon>Embryophyta</taxon>
        <taxon>Tracheophyta</taxon>
        <taxon>Spermatophyta</taxon>
        <taxon>Magnoliopsida</taxon>
        <taxon>eudicotyledons</taxon>
        <taxon>Gunneridae</taxon>
        <taxon>Pentapetalae</taxon>
        <taxon>asterids</taxon>
        <taxon>campanulids</taxon>
        <taxon>Asterales</taxon>
        <taxon>Asteraceae</taxon>
        <taxon>Asteroideae</taxon>
        <taxon>Heliantheae alliance</taxon>
        <taxon>Eupatorieae</taxon>
        <taxon>Mikania</taxon>
    </lineage>
</organism>
<dbReference type="Proteomes" id="UP000326396">
    <property type="component" value="Linkage Group LG17"/>
</dbReference>
<accession>A0A5N6NUR9</accession>
<gene>
    <name evidence="1" type="ORF">E3N88_17681</name>
</gene>
<comment type="caution">
    <text evidence="1">The sequence shown here is derived from an EMBL/GenBank/DDBJ whole genome shotgun (WGS) entry which is preliminary data.</text>
</comment>
<proteinExistence type="predicted"/>
<keyword evidence="2" id="KW-1185">Reference proteome</keyword>
<evidence type="ECO:0000313" key="1">
    <source>
        <dbReference type="EMBL" id="KAD5317735.1"/>
    </source>
</evidence>